<reference evidence="6 7" key="1">
    <citation type="journal article" date="2018" name="Sci. Rep.">
        <title>Comparative analysis of the Pocillopora damicornis genome highlights role of immune system in coral evolution.</title>
        <authorList>
            <person name="Cunning R."/>
            <person name="Bay R.A."/>
            <person name="Gillette P."/>
            <person name="Baker A.C."/>
            <person name="Traylor-Knowles N."/>
        </authorList>
    </citation>
    <scope>NUCLEOTIDE SEQUENCE [LARGE SCALE GENOMIC DNA]</scope>
    <source>
        <strain evidence="6">RSMAS</strain>
        <tissue evidence="6">Whole animal</tissue>
    </source>
</reference>
<keyword evidence="4" id="KW-0472">Membrane</keyword>
<comment type="caution">
    <text evidence="6">The sequence shown here is derived from an EMBL/GenBank/DDBJ whole genome shotgun (WGS) entry which is preliminary data.</text>
</comment>
<evidence type="ECO:0000256" key="3">
    <source>
        <dbReference type="ARBA" id="ARBA00022737"/>
    </source>
</evidence>
<evidence type="ECO:0000256" key="2">
    <source>
        <dbReference type="ARBA" id="ARBA00022692"/>
    </source>
</evidence>
<gene>
    <name evidence="6" type="ORF">pdam_00015544</name>
</gene>
<evidence type="ECO:0000313" key="7">
    <source>
        <dbReference type="Proteomes" id="UP000275408"/>
    </source>
</evidence>
<evidence type="ECO:0000256" key="1">
    <source>
        <dbReference type="ARBA" id="ARBA00022536"/>
    </source>
</evidence>
<keyword evidence="2" id="KW-0812">Transmembrane</keyword>
<dbReference type="STRING" id="46731.A0A3M6UHK4"/>
<keyword evidence="4" id="KW-1133">Transmembrane helix</keyword>
<dbReference type="EMBL" id="RCHS01001512">
    <property type="protein sequence ID" value="RMX53125.1"/>
    <property type="molecule type" value="Genomic_DNA"/>
</dbReference>
<dbReference type="Pfam" id="PF07657">
    <property type="entry name" value="MNNL"/>
    <property type="match status" value="1"/>
</dbReference>
<dbReference type="GO" id="GO:0007219">
    <property type="term" value="P:Notch signaling pathway"/>
    <property type="evidence" value="ECO:0007669"/>
    <property type="project" value="InterPro"/>
</dbReference>
<name>A0A3M6UHK4_POCDA</name>
<evidence type="ECO:0000313" key="6">
    <source>
        <dbReference type="EMBL" id="RMX53125.1"/>
    </source>
</evidence>
<accession>A0A3M6UHK4</accession>
<evidence type="ECO:0000256" key="4">
    <source>
        <dbReference type="ARBA" id="ARBA00022989"/>
    </source>
</evidence>
<keyword evidence="3" id="KW-0677">Repeat</keyword>
<evidence type="ECO:0000259" key="5">
    <source>
        <dbReference type="Pfam" id="PF07657"/>
    </source>
</evidence>
<dbReference type="Gene3D" id="2.60.40.3510">
    <property type="match status" value="1"/>
</dbReference>
<dbReference type="InterPro" id="IPR011651">
    <property type="entry name" value="Notch_ligand_N"/>
</dbReference>
<dbReference type="Proteomes" id="UP000275408">
    <property type="component" value="Unassembled WGS sequence"/>
</dbReference>
<feature type="non-terminal residue" evidence="6">
    <location>
        <position position="1"/>
    </location>
</feature>
<organism evidence="6 7">
    <name type="scientific">Pocillopora damicornis</name>
    <name type="common">Cauliflower coral</name>
    <name type="synonym">Millepora damicornis</name>
    <dbReference type="NCBI Taxonomy" id="46731"/>
    <lineage>
        <taxon>Eukaryota</taxon>
        <taxon>Metazoa</taxon>
        <taxon>Cnidaria</taxon>
        <taxon>Anthozoa</taxon>
        <taxon>Hexacorallia</taxon>
        <taxon>Scleractinia</taxon>
        <taxon>Astrocoeniina</taxon>
        <taxon>Pocilloporidae</taxon>
        <taxon>Pocillopora</taxon>
    </lineage>
</organism>
<proteinExistence type="predicted"/>
<protein>
    <recommendedName>
        <fullName evidence="5">Notch ligand N-terminal domain-containing protein</fullName>
    </recommendedName>
</protein>
<keyword evidence="1" id="KW-0245">EGF-like domain</keyword>
<keyword evidence="7" id="KW-1185">Reference proteome</keyword>
<dbReference type="AlphaFoldDB" id="A0A3M6UHK4"/>
<dbReference type="GO" id="GO:0016020">
    <property type="term" value="C:membrane"/>
    <property type="evidence" value="ECO:0007669"/>
    <property type="project" value="UniProtKB-SubCell"/>
</dbReference>
<feature type="domain" description="Notch ligand N-terminal" evidence="5">
    <location>
        <begin position="7"/>
        <end position="115"/>
    </location>
</feature>
<sequence>GYCCGWGLLSIKLVNYKNPGSTLFNGECCDTVGWCLDQCENYFKFCVTALGSLKTCNLGSTETKVLGDDDFSFPGVGGSLGTNLQNPLTYNFSSWQGSTVVVEVWDDDGSQIVGKLHDFVDKYTLTITRDADPDPKFDTRNKDVMR</sequence>